<evidence type="ECO:0000256" key="15">
    <source>
        <dbReference type="RuleBase" id="RU003848"/>
    </source>
</evidence>
<dbReference type="SUPFAM" id="SSF81573">
    <property type="entry name" value="F1F0 ATP synthase subunit B, membrane domain"/>
    <property type="match status" value="1"/>
</dbReference>
<dbReference type="AlphaFoldDB" id="A0A1H3Q222"/>
<accession>A0A1H3Q222</accession>
<keyword evidence="3 14" id="KW-0813">Transport</keyword>
<sequence length="184" mass="20097">MLQTILVAATEEAQPNPLLPEPYDIIWSLVCFVVILFFFWRLVLPRMKKLLDERSAAIEGNMEKADEAQREAEAALEQYTAQLAEARAEAGKIREQARVDAQRIGAEIQAQAQSDAERVKANAQVAIEADRQSALVSLRTEVGSLAIDLASGVIGESLSDDKKATALVDRFLADLEASDTAGKK</sequence>
<dbReference type="NCBIfam" id="TIGR01144">
    <property type="entry name" value="ATP_synt_b"/>
    <property type="match status" value="1"/>
</dbReference>
<keyword evidence="7 14" id="KW-0375">Hydrogen ion transport</keyword>
<dbReference type="InterPro" id="IPR005864">
    <property type="entry name" value="ATP_synth_F0_bsu_bac"/>
</dbReference>
<comment type="subunit">
    <text evidence="13 14">F-type ATPases have 2 components, F(1) - the catalytic core - and F(0) - the membrane proton channel. F(1) has five subunits: alpha(3), beta(3), gamma(1), delta(1), epsilon(1). F(0) has three main subunits: a(1), b(2) and c(10-14). The alpha and beta chains form an alternating ring which encloses part of the gamma chain. F(1) is attached to F(0) by a central stalk formed by the gamma and epsilon chains, while a peripheral stalk is formed by the delta and b chains.</text>
</comment>
<evidence type="ECO:0000256" key="7">
    <source>
        <dbReference type="ARBA" id="ARBA00022781"/>
    </source>
</evidence>
<evidence type="ECO:0000256" key="9">
    <source>
        <dbReference type="ARBA" id="ARBA00023065"/>
    </source>
</evidence>
<dbReference type="STRING" id="381665.SAMN05216554_2265"/>
<evidence type="ECO:0000256" key="10">
    <source>
        <dbReference type="ARBA" id="ARBA00023136"/>
    </source>
</evidence>
<evidence type="ECO:0000256" key="14">
    <source>
        <dbReference type="HAMAP-Rule" id="MF_01398"/>
    </source>
</evidence>
<keyword evidence="4 14" id="KW-1003">Cell membrane</keyword>
<dbReference type="Pfam" id="PF00430">
    <property type="entry name" value="ATP-synt_B"/>
    <property type="match status" value="1"/>
</dbReference>
<dbReference type="GO" id="GO:0045259">
    <property type="term" value="C:proton-transporting ATP synthase complex"/>
    <property type="evidence" value="ECO:0007669"/>
    <property type="project" value="UniProtKB-KW"/>
</dbReference>
<evidence type="ECO:0000256" key="3">
    <source>
        <dbReference type="ARBA" id="ARBA00022448"/>
    </source>
</evidence>
<evidence type="ECO:0000256" key="13">
    <source>
        <dbReference type="ARBA" id="ARBA00025830"/>
    </source>
</evidence>
<dbReference type="OrthoDB" id="5243563at2"/>
<keyword evidence="6 14" id="KW-0812">Transmembrane</keyword>
<feature type="transmembrane region" description="Helical" evidence="14">
    <location>
        <begin position="25"/>
        <end position="44"/>
    </location>
</feature>
<organism evidence="17 18">
    <name type="scientific">Herbiconiux ginsengi</name>
    <dbReference type="NCBI Taxonomy" id="381665"/>
    <lineage>
        <taxon>Bacteria</taxon>
        <taxon>Bacillati</taxon>
        <taxon>Actinomycetota</taxon>
        <taxon>Actinomycetes</taxon>
        <taxon>Micrococcales</taxon>
        <taxon>Microbacteriaceae</taxon>
        <taxon>Herbiconiux</taxon>
    </lineage>
</organism>
<feature type="coiled-coil region" evidence="16">
    <location>
        <begin position="58"/>
        <end position="96"/>
    </location>
</feature>
<evidence type="ECO:0000256" key="8">
    <source>
        <dbReference type="ARBA" id="ARBA00022989"/>
    </source>
</evidence>
<comment type="similarity">
    <text evidence="2 14 15">Belongs to the ATPase B chain family.</text>
</comment>
<comment type="subcellular location">
    <subcellularLocation>
        <location evidence="1 14">Cell membrane</location>
        <topology evidence="1 14">Single-pass membrane protein</topology>
    </subcellularLocation>
</comment>
<dbReference type="EMBL" id="FNPZ01000002">
    <property type="protein sequence ID" value="SDZ07544.1"/>
    <property type="molecule type" value="Genomic_DNA"/>
</dbReference>
<keyword evidence="18" id="KW-1185">Reference proteome</keyword>
<evidence type="ECO:0000256" key="6">
    <source>
        <dbReference type="ARBA" id="ARBA00022692"/>
    </source>
</evidence>
<reference evidence="17 18" key="1">
    <citation type="submission" date="2016-10" db="EMBL/GenBank/DDBJ databases">
        <authorList>
            <person name="de Groot N.N."/>
        </authorList>
    </citation>
    <scope>NUCLEOTIDE SEQUENCE [LARGE SCALE GENOMIC DNA]</scope>
    <source>
        <strain evidence="17 18">CGMCC 4.3491</strain>
    </source>
</reference>
<evidence type="ECO:0000256" key="2">
    <source>
        <dbReference type="ARBA" id="ARBA00005513"/>
    </source>
</evidence>
<keyword evidence="10 14" id="KW-0472">Membrane</keyword>
<keyword evidence="16" id="KW-0175">Coiled coil</keyword>
<dbReference type="Gene3D" id="1.20.5.620">
    <property type="entry name" value="F1F0 ATP synthase subunit B, membrane domain"/>
    <property type="match status" value="1"/>
</dbReference>
<dbReference type="PANTHER" id="PTHR33445:SF1">
    <property type="entry name" value="ATP SYNTHASE SUBUNIT B"/>
    <property type="match status" value="1"/>
</dbReference>
<name>A0A1H3Q222_9MICO</name>
<keyword evidence="9 14" id="KW-0406">Ion transport</keyword>
<dbReference type="InterPro" id="IPR050059">
    <property type="entry name" value="ATP_synthase_B_chain"/>
</dbReference>
<evidence type="ECO:0000256" key="11">
    <source>
        <dbReference type="ARBA" id="ARBA00023310"/>
    </source>
</evidence>
<dbReference type="Proteomes" id="UP000198891">
    <property type="component" value="Unassembled WGS sequence"/>
</dbReference>
<evidence type="ECO:0000256" key="12">
    <source>
        <dbReference type="ARBA" id="ARBA00025198"/>
    </source>
</evidence>
<dbReference type="GO" id="GO:0046961">
    <property type="term" value="F:proton-transporting ATPase activity, rotational mechanism"/>
    <property type="evidence" value="ECO:0007669"/>
    <property type="project" value="TreeGrafter"/>
</dbReference>
<dbReference type="RefSeq" id="WP_092553437.1">
    <property type="nucleotide sequence ID" value="NZ_FNPZ01000002.1"/>
</dbReference>
<gene>
    <name evidence="14" type="primary">atpF</name>
    <name evidence="17" type="ORF">SAMN05216554_2265</name>
</gene>
<evidence type="ECO:0000256" key="4">
    <source>
        <dbReference type="ARBA" id="ARBA00022475"/>
    </source>
</evidence>
<evidence type="ECO:0000256" key="5">
    <source>
        <dbReference type="ARBA" id="ARBA00022547"/>
    </source>
</evidence>
<dbReference type="PANTHER" id="PTHR33445">
    <property type="entry name" value="ATP SYNTHASE SUBUNIT B', CHLOROPLASTIC"/>
    <property type="match status" value="1"/>
</dbReference>
<dbReference type="InterPro" id="IPR028987">
    <property type="entry name" value="ATP_synth_B-like_membr_sf"/>
</dbReference>
<comment type="function">
    <text evidence="14">Component of the F(0) channel, it forms part of the peripheral stalk, linking F(1) to F(0).</text>
</comment>
<keyword evidence="11 14" id="KW-0066">ATP synthesis</keyword>
<dbReference type="InterPro" id="IPR002146">
    <property type="entry name" value="ATP_synth_b/b'su_bac/chlpt"/>
</dbReference>
<evidence type="ECO:0000313" key="18">
    <source>
        <dbReference type="Proteomes" id="UP000198891"/>
    </source>
</evidence>
<dbReference type="NCBIfam" id="NF004412">
    <property type="entry name" value="PRK05759.1-3"/>
    <property type="match status" value="1"/>
</dbReference>
<proteinExistence type="inferred from homology"/>
<protein>
    <recommendedName>
        <fullName evidence="14">ATP synthase subunit b</fullName>
    </recommendedName>
    <alternativeName>
        <fullName evidence="14">ATP synthase F(0) sector subunit b</fullName>
    </alternativeName>
    <alternativeName>
        <fullName evidence="14">ATPase subunit I</fullName>
    </alternativeName>
    <alternativeName>
        <fullName evidence="14">F-type ATPase subunit b</fullName>
        <shortName evidence="14">F-ATPase subunit b</shortName>
    </alternativeName>
</protein>
<keyword evidence="8 14" id="KW-1133">Transmembrane helix</keyword>
<evidence type="ECO:0000313" key="17">
    <source>
        <dbReference type="EMBL" id="SDZ07544.1"/>
    </source>
</evidence>
<dbReference type="GO" id="GO:0046933">
    <property type="term" value="F:proton-transporting ATP synthase activity, rotational mechanism"/>
    <property type="evidence" value="ECO:0007669"/>
    <property type="project" value="UniProtKB-UniRule"/>
</dbReference>
<comment type="function">
    <text evidence="12 14">F(1)F(0) ATP synthase produces ATP from ADP in the presence of a proton or sodium gradient. F-type ATPases consist of two structural domains, F(1) containing the extramembraneous catalytic core and F(0) containing the membrane proton channel, linked together by a central stalk and a peripheral stalk. During catalysis, ATP synthesis in the catalytic domain of F(1) is coupled via a rotary mechanism of the central stalk subunits to proton translocation.</text>
</comment>
<keyword evidence="5 14" id="KW-0138">CF(0)</keyword>
<evidence type="ECO:0000256" key="16">
    <source>
        <dbReference type="SAM" id="Coils"/>
    </source>
</evidence>
<dbReference type="HAMAP" id="MF_01398">
    <property type="entry name" value="ATP_synth_b_bprime"/>
    <property type="match status" value="1"/>
</dbReference>
<dbReference type="GO" id="GO:0005886">
    <property type="term" value="C:plasma membrane"/>
    <property type="evidence" value="ECO:0007669"/>
    <property type="project" value="UniProtKB-SubCell"/>
</dbReference>
<evidence type="ECO:0000256" key="1">
    <source>
        <dbReference type="ARBA" id="ARBA00004162"/>
    </source>
</evidence>
<dbReference type="CDD" id="cd06503">
    <property type="entry name" value="ATP-synt_Fo_b"/>
    <property type="match status" value="1"/>
</dbReference>